<dbReference type="SUPFAM" id="SSF51197">
    <property type="entry name" value="Clavaminate synthase-like"/>
    <property type="match status" value="1"/>
</dbReference>
<evidence type="ECO:0000256" key="2">
    <source>
        <dbReference type="ARBA" id="ARBA00004972"/>
    </source>
</evidence>
<proteinExistence type="inferred from homology"/>
<evidence type="ECO:0000256" key="7">
    <source>
        <dbReference type="ARBA" id="ARBA00043997"/>
    </source>
</evidence>
<keyword evidence="3 9" id="KW-0479">Metal-binding</keyword>
<dbReference type="PRINTS" id="PR00682">
    <property type="entry name" value="IPNSYNTHASE"/>
</dbReference>
<evidence type="ECO:0000256" key="8">
    <source>
        <dbReference type="ARBA" id="ARBA00050508"/>
    </source>
</evidence>
<dbReference type="Pfam" id="PF03171">
    <property type="entry name" value="2OG-FeII_Oxy"/>
    <property type="match status" value="1"/>
</dbReference>
<dbReference type="Pfam" id="PF14226">
    <property type="entry name" value="DIOX_N"/>
    <property type="match status" value="1"/>
</dbReference>
<reference evidence="11 12" key="1">
    <citation type="journal article" date="2023" name="Hortic Res">
        <title>Pangenome of water caltrop reveals structural variations and asymmetric subgenome divergence after allopolyploidization.</title>
        <authorList>
            <person name="Zhang X."/>
            <person name="Chen Y."/>
            <person name="Wang L."/>
            <person name="Yuan Y."/>
            <person name="Fang M."/>
            <person name="Shi L."/>
            <person name="Lu R."/>
            <person name="Comes H.P."/>
            <person name="Ma Y."/>
            <person name="Chen Y."/>
            <person name="Huang G."/>
            <person name="Zhou Y."/>
            <person name="Zheng Z."/>
            <person name="Qiu Y."/>
        </authorList>
    </citation>
    <scope>NUCLEOTIDE SEQUENCE [LARGE SCALE GENOMIC DNA]</scope>
    <source>
        <tissue evidence="11">Roots</tissue>
    </source>
</reference>
<dbReference type="FunFam" id="2.60.120.330:FF:000003">
    <property type="entry name" value="Gibberellin 20 oxidase 2"/>
    <property type="match status" value="1"/>
</dbReference>
<comment type="catalytic activity">
    <reaction evidence="8">
        <text>gibberellin A12 + 2 2-oxoglutarate + 3 O2 + H(+) = gibberellin A9 + 2 succinate + 3 CO2 + 2 H2O</text>
        <dbReference type="Rhea" id="RHEA:60772"/>
        <dbReference type="ChEBI" id="CHEBI:15377"/>
        <dbReference type="ChEBI" id="CHEBI:15378"/>
        <dbReference type="ChEBI" id="CHEBI:15379"/>
        <dbReference type="ChEBI" id="CHEBI:16526"/>
        <dbReference type="ChEBI" id="CHEBI:16810"/>
        <dbReference type="ChEBI" id="CHEBI:30031"/>
        <dbReference type="ChEBI" id="CHEBI:58627"/>
        <dbReference type="ChEBI" id="CHEBI:73255"/>
    </reaction>
    <physiologicalReaction direction="left-to-right" evidence="8">
        <dbReference type="Rhea" id="RHEA:60773"/>
    </physiologicalReaction>
</comment>
<keyword evidence="12" id="KW-1185">Reference proteome</keyword>
<evidence type="ECO:0000256" key="9">
    <source>
        <dbReference type="RuleBase" id="RU003682"/>
    </source>
</evidence>
<dbReference type="InterPro" id="IPR050231">
    <property type="entry name" value="Iron_ascorbate_oxido_reductase"/>
</dbReference>
<sequence>MPITGCMPIMHSCHHIFPSVDTLIFDASLLRNQHEIPSQFVWPDEENPGRSLEAPELSVPVIDLAAFRSQDDSTITPMSQLQGITSLVDEACRKHGFFFVVNHGVDPGLIARAEELMDDFFGMELSEKQRAQRKVGDPCGYASSFTGRFSSKLPWKETLSFRYSSGHGSARSQIKMKKKTVKEYFLNVMGEDFVHFGDVYQEYCEAMSNLSLNIMEILGDNLGVGKDYLREFFQENDSIMRLNYYPPCQQPHLTLGTGPHCDPTSLTILHQSRVSGLQVLVDGKWHGIHPDPNAFVVNIGDTFMALSNGIYKSCMHRAVVNSRTARKSLAFFLCPRMDRKVTPPMELLVRSSDDDDDHCSRRRYPDFAWRDFLEFTQKHYRADTKTLDAFSDWLRQKNMDNHDE</sequence>
<comment type="cofactor">
    <cofactor evidence="1">
        <name>L-ascorbate</name>
        <dbReference type="ChEBI" id="CHEBI:38290"/>
    </cofactor>
</comment>
<dbReference type="PROSITE" id="PS51471">
    <property type="entry name" value="FE2OG_OXY"/>
    <property type="match status" value="1"/>
</dbReference>
<evidence type="ECO:0000256" key="1">
    <source>
        <dbReference type="ARBA" id="ARBA00001961"/>
    </source>
</evidence>
<comment type="caution">
    <text evidence="11">The sequence shown here is derived from an EMBL/GenBank/DDBJ whole genome shotgun (WGS) entry which is preliminary data.</text>
</comment>
<comment type="similarity">
    <text evidence="7">Belongs to the iron/ascorbate-dependent oxidoreductase family. GA20OX subfamily.</text>
</comment>
<name>A0AAN7JRP4_9MYRT</name>
<dbReference type="EMBL" id="JAXIOK010000016">
    <property type="protein sequence ID" value="KAK4752291.1"/>
    <property type="molecule type" value="Genomic_DNA"/>
</dbReference>
<evidence type="ECO:0000256" key="3">
    <source>
        <dbReference type="ARBA" id="ARBA00022723"/>
    </source>
</evidence>
<keyword evidence="4 9" id="KW-0560">Oxidoreductase</keyword>
<protein>
    <recommendedName>
        <fullName evidence="10">Fe2OG dioxygenase domain-containing protein</fullName>
    </recommendedName>
</protein>
<gene>
    <name evidence="11" type="ORF">SAY87_021089</name>
</gene>
<dbReference type="Gene3D" id="2.60.120.330">
    <property type="entry name" value="B-lactam Antibiotic, Isopenicillin N Synthase, Chain"/>
    <property type="match status" value="1"/>
</dbReference>
<organism evidence="11 12">
    <name type="scientific">Trapa incisa</name>
    <dbReference type="NCBI Taxonomy" id="236973"/>
    <lineage>
        <taxon>Eukaryota</taxon>
        <taxon>Viridiplantae</taxon>
        <taxon>Streptophyta</taxon>
        <taxon>Embryophyta</taxon>
        <taxon>Tracheophyta</taxon>
        <taxon>Spermatophyta</taxon>
        <taxon>Magnoliopsida</taxon>
        <taxon>eudicotyledons</taxon>
        <taxon>Gunneridae</taxon>
        <taxon>Pentapetalae</taxon>
        <taxon>rosids</taxon>
        <taxon>malvids</taxon>
        <taxon>Myrtales</taxon>
        <taxon>Lythraceae</taxon>
        <taxon>Trapa</taxon>
    </lineage>
</organism>
<dbReference type="InterPro" id="IPR044861">
    <property type="entry name" value="IPNS-like_FE2OG_OXY"/>
</dbReference>
<dbReference type="GO" id="GO:0045544">
    <property type="term" value="F:gibberellin 20-oxidase activity"/>
    <property type="evidence" value="ECO:0007669"/>
    <property type="project" value="UniProtKB-ARBA"/>
</dbReference>
<evidence type="ECO:0000259" key="10">
    <source>
        <dbReference type="PROSITE" id="PS51471"/>
    </source>
</evidence>
<dbReference type="InterPro" id="IPR027443">
    <property type="entry name" value="IPNS-like_sf"/>
</dbReference>
<evidence type="ECO:0000313" key="12">
    <source>
        <dbReference type="Proteomes" id="UP001345219"/>
    </source>
</evidence>
<dbReference type="InterPro" id="IPR026992">
    <property type="entry name" value="DIOX_N"/>
</dbReference>
<evidence type="ECO:0000256" key="6">
    <source>
        <dbReference type="ARBA" id="ARBA00037909"/>
    </source>
</evidence>
<dbReference type="Proteomes" id="UP001345219">
    <property type="component" value="Chromosome 16"/>
</dbReference>
<dbReference type="AlphaFoldDB" id="A0AAN7JRP4"/>
<evidence type="ECO:0000313" key="11">
    <source>
        <dbReference type="EMBL" id="KAK4752291.1"/>
    </source>
</evidence>
<dbReference type="InterPro" id="IPR005123">
    <property type="entry name" value="Oxoglu/Fe-dep_dioxygenase_dom"/>
</dbReference>
<dbReference type="GO" id="GO:0046872">
    <property type="term" value="F:metal ion binding"/>
    <property type="evidence" value="ECO:0007669"/>
    <property type="project" value="UniProtKB-KW"/>
</dbReference>
<evidence type="ECO:0000256" key="4">
    <source>
        <dbReference type="ARBA" id="ARBA00023002"/>
    </source>
</evidence>
<keyword evidence="5 9" id="KW-0408">Iron</keyword>
<evidence type="ECO:0000256" key="5">
    <source>
        <dbReference type="ARBA" id="ARBA00023004"/>
    </source>
</evidence>
<accession>A0AAN7JRP4</accession>
<comment type="pathway">
    <text evidence="6">Plant hormone biosynthesis; gibberellin biosynthesis.</text>
</comment>
<feature type="domain" description="Fe2OG dioxygenase" evidence="10">
    <location>
        <begin position="235"/>
        <end position="335"/>
    </location>
</feature>
<comment type="pathway">
    <text evidence="2">Hormone biosynthesis.</text>
</comment>
<dbReference type="PANTHER" id="PTHR47990">
    <property type="entry name" value="2-OXOGLUTARATE (2OG) AND FE(II)-DEPENDENT OXYGENASE SUPERFAMILY PROTEIN-RELATED"/>
    <property type="match status" value="1"/>
</dbReference>
<dbReference type="GO" id="GO:0009686">
    <property type="term" value="P:gibberellin biosynthetic process"/>
    <property type="evidence" value="ECO:0007669"/>
    <property type="project" value="UniProtKB-ARBA"/>
</dbReference>